<dbReference type="Proteomes" id="UP000499080">
    <property type="component" value="Unassembled WGS sequence"/>
</dbReference>
<sequence>MEISIFEDPVVRSRLWGCRAPSSKHDSTEDRRCMWTCCTLNHTQGTKCPPGGVVRKFKEGVPAQVSSFSSDRGSKLRGQSKNSHRVTSKRDVNVTKVNYIFDMGKAKQ</sequence>
<name>A0A4Y2A8Z7_ARAVE</name>
<feature type="compositionally biased region" description="Polar residues" evidence="1">
    <location>
        <begin position="65"/>
        <end position="81"/>
    </location>
</feature>
<proteinExistence type="predicted"/>
<dbReference type="AlphaFoldDB" id="A0A4Y2A8Z7"/>
<reference evidence="2 3" key="1">
    <citation type="journal article" date="2019" name="Sci. Rep.">
        <title>Orb-weaving spider Araneus ventricosus genome elucidates the spidroin gene catalogue.</title>
        <authorList>
            <person name="Kono N."/>
            <person name="Nakamura H."/>
            <person name="Ohtoshi R."/>
            <person name="Moran D.A.P."/>
            <person name="Shinohara A."/>
            <person name="Yoshida Y."/>
            <person name="Fujiwara M."/>
            <person name="Mori M."/>
            <person name="Tomita M."/>
            <person name="Arakawa K."/>
        </authorList>
    </citation>
    <scope>NUCLEOTIDE SEQUENCE [LARGE SCALE GENOMIC DNA]</scope>
</reference>
<accession>A0A4Y2A8Z7</accession>
<comment type="caution">
    <text evidence="2">The sequence shown here is derived from an EMBL/GenBank/DDBJ whole genome shotgun (WGS) entry which is preliminary data.</text>
</comment>
<evidence type="ECO:0000313" key="3">
    <source>
        <dbReference type="Proteomes" id="UP000499080"/>
    </source>
</evidence>
<gene>
    <name evidence="2" type="ORF">AVEN_234502_1</name>
</gene>
<organism evidence="2 3">
    <name type="scientific">Araneus ventricosus</name>
    <name type="common">Orbweaver spider</name>
    <name type="synonym">Epeira ventricosa</name>
    <dbReference type="NCBI Taxonomy" id="182803"/>
    <lineage>
        <taxon>Eukaryota</taxon>
        <taxon>Metazoa</taxon>
        <taxon>Ecdysozoa</taxon>
        <taxon>Arthropoda</taxon>
        <taxon>Chelicerata</taxon>
        <taxon>Arachnida</taxon>
        <taxon>Araneae</taxon>
        <taxon>Araneomorphae</taxon>
        <taxon>Entelegynae</taxon>
        <taxon>Araneoidea</taxon>
        <taxon>Araneidae</taxon>
        <taxon>Araneus</taxon>
    </lineage>
</organism>
<evidence type="ECO:0000313" key="2">
    <source>
        <dbReference type="EMBL" id="GBL76238.1"/>
    </source>
</evidence>
<evidence type="ECO:0000256" key="1">
    <source>
        <dbReference type="SAM" id="MobiDB-lite"/>
    </source>
</evidence>
<dbReference type="EMBL" id="BGPR01000009">
    <property type="protein sequence ID" value="GBL76238.1"/>
    <property type="molecule type" value="Genomic_DNA"/>
</dbReference>
<keyword evidence="3" id="KW-1185">Reference proteome</keyword>
<protein>
    <submittedName>
        <fullName evidence="2">Uncharacterized protein</fullName>
    </submittedName>
</protein>
<feature type="region of interest" description="Disordered" evidence="1">
    <location>
        <begin position="65"/>
        <end position="90"/>
    </location>
</feature>